<sequence>MREETWRSMSPKNISKRYQQVLDDRDSPRQFHCLPKTKNLSAEWNEDDSQKEPASNMELAPFFILHPSLSNNAVRELNKQLAESTYKNTDGKDQPRYQPVYYPSGALDVFEFRHDRPPDERTLEDYQFNRVVLDGDASFPDLWTSPISTCSTALHPQSIPVAWVHSISRERD</sequence>
<proteinExistence type="predicted"/>
<comment type="caution">
    <text evidence="2">The sequence shown here is derived from an EMBL/GenBank/DDBJ whole genome shotgun (WGS) entry which is preliminary data.</text>
</comment>
<evidence type="ECO:0000313" key="2">
    <source>
        <dbReference type="EMBL" id="KAG9254427.1"/>
    </source>
</evidence>
<dbReference type="Proteomes" id="UP000887229">
    <property type="component" value="Unassembled WGS sequence"/>
</dbReference>
<evidence type="ECO:0000313" key="3">
    <source>
        <dbReference type="Proteomes" id="UP000887229"/>
    </source>
</evidence>
<feature type="region of interest" description="Disordered" evidence="1">
    <location>
        <begin position="24"/>
        <end position="52"/>
    </location>
</feature>
<dbReference type="GeneID" id="70294395"/>
<dbReference type="RefSeq" id="XP_046118351.1">
    <property type="nucleotide sequence ID" value="XM_046263492.1"/>
</dbReference>
<evidence type="ECO:0000256" key="1">
    <source>
        <dbReference type="SAM" id="MobiDB-lite"/>
    </source>
</evidence>
<name>A0A9P8CPQ3_9HYPO</name>
<gene>
    <name evidence="2" type="ORF">F5Z01DRAFT_655301</name>
</gene>
<dbReference type="AlphaFoldDB" id="A0A9P8CPQ3"/>
<organism evidence="2 3">
    <name type="scientific">Emericellopsis atlantica</name>
    <dbReference type="NCBI Taxonomy" id="2614577"/>
    <lineage>
        <taxon>Eukaryota</taxon>
        <taxon>Fungi</taxon>
        <taxon>Dikarya</taxon>
        <taxon>Ascomycota</taxon>
        <taxon>Pezizomycotina</taxon>
        <taxon>Sordariomycetes</taxon>
        <taxon>Hypocreomycetidae</taxon>
        <taxon>Hypocreales</taxon>
        <taxon>Bionectriaceae</taxon>
        <taxon>Emericellopsis</taxon>
    </lineage>
</organism>
<accession>A0A9P8CPQ3</accession>
<protein>
    <submittedName>
        <fullName evidence="2">Uncharacterized protein</fullName>
    </submittedName>
</protein>
<reference evidence="2" key="1">
    <citation type="journal article" date="2021" name="IMA Fungus">
        <title>Genomic characterization of three marine fungi, including Emericellopsis atlantica sp. nov. with signatures of a generalist lifestyle and marine biomass degradation.</title>
        <authorList>
            <person name="Hagestad O.C."/>
            <person name="Hou L."/>
            <person name="Andersen J.H."/>
            <person name="Hansen E.H."/>
            <person name="Altermark B."/>
            <person name="Li C."/>
            <person name="Kuhnert E."/>
            <person name="Cox R.J."/>
            <person name="Crous P.W."/>
            <person name="Spatafora J.W."/>
            <person name="Lail K."/>
            <person name="Amirebrahimi M."/>
            <person name="Lipzen A."/>
            <person name="Pangilinan J."/>
            <person name="Andreopoulos W."/>
            <person name="Hayes R.D."/>
            <person name="Ng V."/>
            <person name="Grigoriev I.V."/>
            <person name="Jackson S.A."/>
            <person name="Sutton T.D.S."/>
            <person name="Dobson A.D.W."/>
            <person name="Rama T."/>
        </authorList>
    </citation>
    <scope>NUCLEOTIDE SEQUENCE</scope>
    <source>
        <strain evidence="2">TS7</strain>
    </source>
</reference>
<keyword evidence="3" id="KW-1185">Reference proteome</keyword>
<dbReference type="EMBL" id="MU251254">
    <property type="protein sequence ID" value="KAG9254427.1"/>
    <property type="molecule type" value="Genomic_DNA"/>
</dbReference>